<dbReference type="AlphaFoldDB" id="A0A0A9DAF9"/>
<proteinExistence type="predicted"/>
<sequence length="68" mass="7450">MISCMDFTSDLLMTASKIVSIRGISRLCEFSSCFMAALILTCNDSTNNIRLETAIASRPFITAPPETQ</sequence>
<evidence type="ECO:0000313" key="1">
    <source>
        <dbReference type="EMBL" id="JAD85569.1"/>
    </source>
</evidence>
<accession>A0A0A9DAF9</accession>
<protein>
    <submittedName>
        <fullName evidence="1">Uncharacterized protein</fullName>
    </submittedName>
</protein>
<name>A0A0A9DAF9_ARUDO</name>
<dbReference type="EMBL" id="GBRH01212326">
    <property type="protein sequence ID" value="JAD85569.1"/>
    <property type="molecule type" value="Transcribed_RNA"/>
</dbReference>
<reference evidence="1" key="1">
    <citation type="submission" date="2014-09" db="EMBL/GenBank/DDBJ databases">
        <authorList>
            <person name="Magalhaes I.L.F."/>
            <person name="Oliveira U."/>
            <person name="Santos F.R."/>
            <person name="Vidigal T.H.D.A."/>
            <person name="Brescovit A.D."/>
            <person name="Santos A.J."/>
        </authorList>
    </citation>
    <scope>NUCLEOTIDE SEQUENCE</scope>
    <source>
        <tissue evidence="1">Shoot tissue taken approximately 20 cm above the soil surface</tissue>
    </source>
</reference>
<organism evidence="1">
    <name type="scientific">Arundo donax</name>
    <name type="common">Giant reed</name>
    <name type="synonym">Donax arundinaceus</name>
    <dbReference type="NCBI Taxonomy" id="35708"/>
    <lineage>
        <taxon>Eukaryota</taxon>
        <taxon>Viridiplantae</taxon>
        <taxon>Streptophyta</taxon>
        <taxon>Embryophyta</taxon>
        <taxon>Tracheophyta</taxon>
        <taxon>Spermatophyta</taxon>
        <taxon>Magnoliopsida</taxon>
        <taxon>Liliopsida</taxon>
        <taxon>Poales</taxon>
        <taxon>Poaceae</taxon>
        <taxon>PACMAD clade</taxon>
        <taxon>Arundinoideae</taxon>
        <taxon>Arundineae</taxon>
        <taxon>Arundo</taxon>
    </lineage>
</organism>
<reference evidence="1" key="2">
    <citation type="journal article" date="2015" name="Data Brief">
        <title>Shoot transcriptome of the giant reed, Arundo donax.</title>
        <authorList>
            <person name="Barrero R.A."/>
            <person name="Guerrero F.D."/>
            <person name="Moolhuijzen P."/>
            <person name="Goolsby J.A."/>
            <person name="Tidwell J."/>
            <person name="Bellgard S.E."/>
            <person name="Bellgard M.I."/>
        </authorList>
    </citation>
    <scope>NUCLEOTIDE SEQUENCE</scope>
    <source>
        <tissue evidence="1">Shoot tissue taken approximately 20 cm above the soil surface</tissue>
    </source>
</reference>